<dbReference type="RefSeq" id="WP_380023750.1">
    <property type="nucleotide sequence ID" value="NZ_JBHSHC010000011.1"/>
</dbReference>
<dbReference type="NCBIfam" id="TIGR03263">
    <property type="entry name" value="guanyl_kin"/>
    <property type="match status" value="1"/>
</dbReference>
<proteinExistence type="inferred from homology"/>
<comment type="catalytic activity">
    <reaction evidence="10 11">
        <text>GMP + ATP = GDP + ADP</text>
        <dbReference type="Rhea" id="RHEA:20780"/>
        <dbReference type="ChEBI" id="CHEBI:30616"/>
        <dbReference type="ChEBI" id="CHEBI:58115"/>
        <dbReference type="ChEBI" id="CHEBI:58189"/>
        <dbReference type="ChEBI" id="CHEBI:456216"/>
        <dbReference type="EC" id="2.7.4.8"/>
    </reaction>
</comment>
<evidence type="ECO:0000256" key="4">
    <source>
        <dbReference type="ARBA" id="ARBA00016296"/>
    </source>
</evidence>
<dbReference type="EMBL" id="JBHSHC010000011">
    <property type="protein sequence ID" value="MFC4766073.1"/>
    <property type="molecule type" value="Genomic_DNA"/>
</dbReference>
<evidence type="ECO:0000256" key="9">
    <source>
        <dbReference type="ARBA" id="ARBA00030128"/>
    </source>
</evidence>
<keyword evidence="7 11" id="KW-0418">Kinase</keyword>
<dbReference type="Pfam" id="PF00625">
    <property type="entry name" value="Guanylate_kin"/>
    <property type="match status" value="1"/>
</dbReference>
<dbReference type="PANTHER" id="PTHR23117:SF13">
    <property type="entry name" value="GUANYLATE KINASE"/>
    <property type="match status" value="1"/>
</dbReference>
<dbReference type="InterPro" id="IPR008145">
    <property type="entry name" value="GK/Ca_channel_bsu"/>
</dbReference>
<feature type="binding site" evidence="11">
    <location>
        <begin position="12"/>
        <end position="19"/>
    </location>
    <ligand>
        <name>ATP</name>
        <dbReference type="ChEBI" id="CHEBI:30616"/>
    </ligand>
</feature>
<dbReference type="HAMAP" id="MF_00328">
    <property type="entry name" value="Guanylate_kinase"/>
    <property type="match status" value="1"/>
</dbReference>
<dbReference type="SUPFAM" id="SSF52540">
    <property type="entry name" value="P-loop containing nucleoside triphosphate hydrolases"/>
    <property type="match status" value="1"/>
</dbReference>
<protein>
    <recommendedName>
        <fullName evidence="4 11">Guanylate kinase</fullName>
        <ecNumber evidence="3 11">2.7.4.8</ecNumber>
    </recommendedName>
    <alternativeName>
        <fullName evidence="9 11">GMP kinase</fullName>
    </alternativeName>
</protein>
<dbReference type="GO" id="GO:0004385">
    <property type="term" value="F:GMP kinase activity"/>
    <property type="evidence" value="ECO:0007669"/>
    <property type="project" value="UniProtKB-EC"/>
</dbReference>
<evidence type="ECO:0000256" key="2">
    <source>
        <dbReference type="ARBA" id="ARBA00005790"/>
    </source>
</evidence>
<evidence type="ECO:0000259" key="12">
    <source>
        <dbReference type="PROSITE" id="PS50052"/>
    </source>
</evidence>
<dbReference type="SMART" id="SM00072">
    <property type="entry name" value="GuKc"/>
    <property type="match status" value="1"/>
</dbReference>
<accession>A0ABV9PWQ6</accession>
<dbReference type="InterPro" id="IPR017665">
    <property type="entry name" value="Guanylate_kinase"/>
</dbReference>
<evidence type="ECO:0000313" key="13">
    <source>
        <dbReference type="EMBL" id="MFC4766073.1"/>
    </source>
</evidence>
<name>A0ABV9PWQ6_9BACL</name>
<evidence type="ECO:0000256" key="8">
    <source>
        <dbReference type="ARBA" id="ARBA00022840"/>
    </source>
</evidence>
<dbReference type="PROSITE" id="PS00856">
    <property type="entry name" value="GUANYLATE_KINASE_1"/>
    <property type="match status" value="1"/>
</dbReference>
<reference evidence="14" key="1">
    <citation type="journal article" date="2019" name="Int. J. Syst. Evol. Microbiol.">
        <title>The Global Catalogue of Microorganisms (GCM) 10K type strain sequencing project: providing services to taxonomists for standard genome sequencing and annotation.</title>
        <authorList>
            <consortium name="The Broad Institute Genomics Platform"/>
            <consortium name="The Broad Institute Genome Sequencing Center for Infectious Disease"/>
            <person name="Wu L."/>
            <person name="Ma J."/>
        </authorList>
    </citation>
    <scope>NUCLEOTIDE SEQUENCE [LARGE SCALE GENOMIC DNA]</scope>
    <source>
        <strain evidence="14">WYCCWR 12678</strain>
    </source>
</reference>
<evidence type="ECO:0000256" key="10">
    <source>
        <dbReference type="ARBA" id="ARBA00048594"/>
    </source>
</evidence>
<comment type="subcellular location">
    <subcellularLocation>
        <location evidence="11">Cytoplasm</location>
    </subcellularLocation>
</comment>
<organism evidence="13 14">
    <name type="scientific">Effusibacillus consociatus</name>
    <dbReference type="NCBI Taxonomy" id="1117041"/>
    <lineage>
        <taxon>Bacteria</taxon>
        <taxon>Bacillati</taxon>
        <taxon>Bacillota</taxon>
        <taxon>Bacilli</taxon>
        <taxon>Bacillales</taxon>
        <taxon>Alicyclobacillaceae</taxon>
        <taxon>Effusibacillus</taxon>
    </lineage>
</organism>
<sequence>MIQKGLLVVLSGPSGAGKGTVCKAMLPAMPEMGYSISCTTRQPRQGEVEGVNYFFKTREQFEQMIRNDELLEWAEVYGNYYGTPLRYVEEQLSEGRNVLLEIDIQGALQVKKKYPNGVFIFLIPPSLEELKKRILGRGSETEESFKLRFGSAAEEMNYINEYDYVVVNDKVEQAVDRIRSIIYAELCSVKRNREYYNKLIQEGTKHAVSFD</sequence>
<feature type="domain" description="Guanylate kinase-like" evidence="12">
    <location>
        <begin position="5"/>
        <end position="183"/>
    </location>
</feature>
<comment type="similarity">
    <text evidence="2 11">Belongs to the guanylate kinase family.</text>
</comment>
<dbReference type="InterPro" id="IPR020590">
    <property type="entry name" value="Guanylate_kinase_CS"/>
</dbReference>
<dbReference type="PANTHER" id="PTHR23117">
    <property type="entry name" value="GUANYLATE KINASE-RELATED"/>
    <property type="match status" value="1"/>
</dbReference>
<evidence type="ECO:0000313" key="14">
    <source>
        <dbReference type="Proteomes" id="UP001596002"/>
    </source>
</evidence>
<evidence type="ECO:0000256" key="11">
    <source>
        <dbReference type="HAMAP-Rule" id="MF_00328"/>
    </source>
</evidence>
<evidence type="ECO:0000256" key="1">
    <source>
        <dbReference type="ARBA" id="ARBA00003531"/>
    </source>
</evidence>
<keyword evidence="11" id="KW-0963">Cytoplasm</keyword>
<dbReference type="Gene3D" id="3.40.50.300">
    <property type="entry name" value="P-loop containing nucleotide triphosphate hydrolases"/>
    <property type="match status" value="1"/>
</dbReference>
<evidence type="ECO:0000256" key="6">
    <source>
        <dbReference type="ARBA" id="ARBA00022741"/>
    </source>
</evidence>
<gene>
    <name evidence="11 13" type="primary">gmk</name>
    <name evidence="13" type="ORF">ACFO8Q_01470</name>
</gene>
<evidence type="ECO:0000256" key="3">
    <source>
        <dbReference type="ARBA" id="ARBA00012961"/>
    </source>
</evidence>
<keyword evidence="14" id="KW-1185">Reference proteome</keyword>
<dbReference type="Proteomes" id="UP001596002">
    <property type="component" value="Unassembled WGS sequence"/>
</dbReference>
<dbReference type="InterPro" id="IPR027417">
    <property type="entry name" value="P-loop_NTPase"/>
</dbReference>
<keyword evidence="8 11" id="KW-0067">ATP-binding</keyword>
<dbReference type="InterPro" id="IPR008144">
    <property type="entry name" value="Guanylate_kin-like_dom"/>
</dbReference>
<keyword evidence="5 11" id="KW-0808">Transferase</keyword>
<comment type="caution">
    <text evidence="13">The sequence shown here is derived from an EMBL/GenBank/DDBJ whole genome shotgun (WGS) entry which is preliminary data.</text>
</comment>
<dbReference type="Gene3D" id="3.30.63.10">
    <property type="entry name" value="Guanylate Kinase phosphate binding domain"/>
    <property type="match status" value="1"/>
</dbReference>
<comment type="function">
    <text evidence="1 11">Essential for recycling GMP and indirectly, cGMP.</text>
</comment>
<keyword evidence="6 11" id="KW-0547">Nucleotide-binding</keyword>
<dbReference type="PROSITE" id="PS50052">
    <property type="entry name" value="GUANYLATE_KINASE_2"/>
    <property type="match status" value="1"/>
</dbReference>
<evidence type="ECO:0000256" key="5">
    <source>
        <dbReference type="ARBA" id="ARBA00022679"/>
    </source>
</evidence>
<evidence type="ECO:0000256" key="7">
    <source>
        <dbReference type="ARBA" id="ARBA00022777"/>
    </source>
</evidence>
<dbReference type="EC" id="2.7.4.8" evidence="3 11"/>
<dbReference type="CDD" id="cd00071">
    <property type="entry name" value="GMPK"/>
    <property type="match status" value="1"/>
</dbReference>